<dbReference type="OrthoDB" id="1227218at2759"/>
<evidence type="ECO:0000256" key="1">
    <source>
        <dbReference type="SAM" id="MobiDB-lite"/>
    </source>
</evidence>
<keyword evidence="3" id="KW-1185">Reference proteome</keyword>
<name>A0A2Z7CVD3_9LAMI</name>
<proteinExistence type="predicted"/>
<gene>
    <name evidence="2" type="ORF">F511_27965</name>
</gene>
<protein>
    <recommendedName>
        <fullName evidence="4">Dystroglycan-like</fullName>
    </recommendedName>
</protein>
<evidence type="ECO:0000313" key="2">
    <source>
        <dbReference type="EMBL" id="KZV50763.1"/>
    </source>
</evidence>
<feature type="region of interest" description="Disordered" evidence="1">
    <location>
        <begin position="652"/>
        <end position="743"/>
    </location>
</feature>
<accession>A0A2Z7CVD3</accession>
<sequence>MESSLFINTLHVCFESVLAMDNAGMVAMFESLVDTGLKGFLGCPAVIHKAALLELFANGSVRDGLVVSTVNGVTVEFSEQLFAETFELPVEGLTDLSEIPKDLVFDARSIVSLSGEPMSMSGKNKDMVIEFRILCDILAKTISVKAGSFDEITQEKFLMMAAITCGVRINWNRLLFNIFKDMVTPGSRQAKGYAIQISLLLENVPNLELGESSEFPSSKVLTEKTMHRYIVLNDKVGMEVVKAEPRVKKTPVKRAASKKRPATDAAVAPVVKKKRTTKSITDSACKNQLVVVSIQYGPFNPYIPIRSTTIGKSRIAKDPIAMHTSWRSNSDIASVTSIGYPRMSASGESWTTMHRLLHASRSHPIPPPNDPKTLAVVEPVFVFVSRQSPVISWRLSQLCTAFIRYSLFSSLSTADIRSFVSTIAFERTVFRDVQIVQSSVSAIPSVHISFASADRSYVQLLLYQRPQSPSTTTDSSMHFVEDDIQLEDDSALDHFISTSSATVVTTSIDALPESFSNFVSTQSKDSRQTNNDLVEVMNTIDHVKRVFLDSIAEHNETFRGLFKHSRQEAQNDNNALSLALKAVRNQNVILSTDLEATRKEVRDIQAALSKDFDDKLADIRNELLEFRVETQGQLASLGTHLAELIAFLTKGDKKGEGSSGRPQPPPDNQSRPSGGNGGSGNRAEKQSRYRGGSRSRGDRSASSKRRYSSSGGGPFRSRGGSRSRGDRSASSKRRYSSSGGGPFRRSFEDWHDNLLLISCCTNPVGCRYTVISFWYRVLISVVKNNSVVDLG</sequence>
<organism evidence="2 3">
    <name type="scientific">Dorcoceras hygrometricum</name>
    <dbReference type="NCBI Taxonomy" id="472368"/>
    <lineage>
        <taxon>Eukaryota</taxon>
        <taxon>Viridiplantae</taxon>
        <taxon>Streptophyta</taxon>
        <taxon>Embryophyta</taxon>
        <taxon>Tracheophyta</taxon>
        <taxon>Spermatophyta</taxon>
        <taxon>Magnoliopsida</taxon>
        <taxon>eudicotyledons</taxon>
        <taxon>Gunneridae</taxon>
        <taxon>Pentapetalae</taxon>
        <taxon>asterids</taxon>
        <taxon>lamiids</taxon>
        <taxon>Lamiales</taxon>
        <taxon>Gesneriaceae</taxon>
        <taxon>Didymocarpoideae</taxon>
        <taxon>Trichosporeae</taxon>
        <taxon>Loxocarpinae</taxon>
        <taxon>Dorcoceras</taxon>
    </lineage>
</organism>
<evidence type="ECO:0000313" key="3">
    <source>
        <dbReference type="Proteomes" id="UP000250235"/>
    </source>
</evidence>
<dbReference type="EMBL" id="KQ992336">
    <property type="protein sequence ID" value="KZV50763.1"/>
    <property type="molecule type" value="Genomic_DNA"/>
</dbReference>
<dbReference type="AlphaFoldDB" id="A0A2Z7CVD3"/>
<reference evidence="2 3" key="1">
    <citation type="journal article" date="2015" name="Proc. Natl. Acad. Sci. U.S.A.">
        <title>The resurrection genome of Boea hygrometrica: A blueprint for survival of dehydration.</title>
        <authorList>
            <person name="Xiao L."/>
            <person name="Yang G."/>
            <person name="Zhang L."/>
            <person name="Yang X."/>
            <person name="Zhao S."/>
            <person name="Ji Z."/>
            <person name="Zhou Q."/>
            <person name="Hu M."/>
            <person name="Wang Y."/>
            <person name="Chen M."/>
            <person name="Xu Y."/>
            <person name="Jin H."/>
            <person name="Xiao X."/>
            <person name="Hu G."/>
            <person name="Bao F."/>
            <person name="Hu Y."/>
            <person name="Wan P."/>
            <person name="Li L."/>
            <person name="Deng X."/>
            <person name="Kuang T."/>
            <person name="Xiang C."/>
            <person name="Zhu J.K."/>
            <person name="Oliver M.J."/>
            <person name="He Y."/>
        </authorList>
    </citation>
    <scope>NUCLEOTIDE SEQUENCE [LARGE SCALE GENOMIC DNA]</scope>
    <source>
        <strain evidence="3">cv. XS01</strain>
    </source>
</reference>
<evidence type="ECO:0008006" key="4">
    <source>
        <dbReference type="Google" id="ProtNLM"/>
    </source>
</evidence>
<dbReference type="Proteomes" id="UP000250235">
    <property type="component" value="Unassembled WGS sequence"/>
</dbReference>